<comment type="caution">
    <text evidence="2">The sequence shown here is derived from an EMBL/GenBank/DDBJ whole genome shotgun (WGS) entry which is preliminary data.</text>
</comment>
<proteinExistence type="predicted"/>
<evidence type="ECO:0008006" key="4">
    <source>
        <dbReference type="Google" id="ProtNLM"/>
    </source>
</evidence>
<dbReference type="Gene3D" id="2.60.40.10">
    <property type="entry name" value="Immunoglobulins"/>
    <property type="match status" value="1"/>
</dbReference>
<protein>
    <recommendedName>
        <fullName evidence="4">Pili assembly chaperone N-terminal domain-containing protein</fullName>
    </recommendedName>
</protein>
<feature type="signal peptide" evidence="1">
    <location>
        <begin position="1"/>
        <end position="25"/>
    </location>
</feature>
<accession>A0A6I4SZI2</accession>
<reference evidence="2 3" key="1">
    <citation type="submission" date="2019-12" db="EMBL/GenBank/DDBJ databases">
        <title>Genomic-based taxomic classification of the family Erythrobacteraceae.</title>
        <authorList>
            <person name="Xu L."/>
        </authorList>
    </citation>
    <scope>NUCLEOTIDE SEQUENCE [LARGE SCALE GENOMIC DNA]</scope>
    <source>
        <strain evidence="2 3">MCCC 1K01500</strain>
    </source>
</reference>
<keyword evidence="3" id="KW-1185">Reference proteome</keyword>
<dbReference type="EMBL" id="WTYM01000059">
    <property type="protein sequence ID" value="MXO61263.1"/>
    <property type="molecule type" value="Genomic_DNA"/>
</dbReference>
<dbReference type="Proteomes" id="UP000433652">
    <property type="component" value="Unassembled WGS sequence"/>
</dbReference>
<gene>
    <name evidence="2" type="ORF">GRI89_17095</name>
</gene>
<dbReference type="InterPro" id="IPR008962">
    <property type="entry name" value="PapD-like_sf"/>
</dbReference>
<feature type="chain" id="PRO_5026339304" description="Pili assembly chaperone N-terminal domain-containing protein" evidence="1">
    <location>
        <begin position="26"/>
        <end position="230"/>
    </location>
</feature>
<sequence>MNWKRLSAVALVVGAAIGPWGPANAEMILSQVIVDLLPGKPPREDIEVWNDSEERMYVQAEPFEIRKPGTPDEQRVPAVDPEVSGILVSPQRLVLEPGERRIVRVAAVGAPSPNDRIYRVAIRPVAGPISAESSALKVLVGYDALVLVRPLLTDSNLEVSRTAHTLVLHNAGTTAEELFDGQQCNPDGKDCQALPAKRLYAGATWAVELPFEGPVTYKTAIGPTIRQRQF</sequence>
<dbReference type="RefSeq" id="WP_159798161.1">
    <property type="nucleotide sequence ID" value="NZ_WTYM01000059.1"/>
</dbReference>
<keyword evidence="1" id="KW-0732">Signal</keyword>
<dbReference type="OrthoDB" id="7630309at2"/>
<dbReference type="InterPro" id="IPR013783">
    <property type="entry name" value="Ig-like_fold"/>
</dbReference>
<evidence type="ECO:0000313" key="3">
    <source>
        <dbReference type="Proteomes" id="UP000433652"/>
    </source>
</evidence>
<organism evidence="2 3">
    <name type="scientific">Croceibacterium salegens</name>
    <dbReference type="NCBI Taxonomy" id="1737568"/>
    <lineage>
        <taxon>Bacteria</taxon>
        <taxon>Pseudomonadati</taxon>
        <taxon>Pseudomonadota</taxon>
        <taxon>Alphaproteobacteria</taxon>
        <taxon>Sphingomonadales</taxon>
        <taxon>Erythrobacteraceae</taxon>
        <taxon>Croceibacterium</taxon>
    </lineage>
</organism>
<name>A0A6I4SZI2_9SPHN</name>
<dbReference type="SUPFAM" id="SSF49354">
    <property type="entry name" value="PapD-like"/>
    <property type="match status" value="1"/>
</dbReference>
<evidence type="ECO:0000256" key="1">
    <source>
        <dbReference type="SAM" id="SignalP"/>
    </source>
</evidence>
<dbReference type="AlphaFoldDB" id="A0A6I4SZI2"/>
<evidence type="ECO:0000313" key="2">
    <source>
        <dbReference type="EMBL" id="MXO61263.1"/>
    </source>
</evidence>